<dbReference type="PROSITE" id="PS51257">
    <property type="entry name" value="PROKAR_LIPOPROTEIN"/>
    <property type="match status" value="1"/>
</dbReference>
<sequence length="442" mass="46741">MNAKRLTALAAVTALALGVAACGGGDEGGEGGAGKTLNVLIGANTQYPEEFQAWQKDISAKFKAATGAEVKFETFASANDELTKIQTSVVSGSGPDVYAVGTTFTPTAYSTGAFVKMGDEEWQKIGGKDKFNPATLGISGPDEQNQVGIPWVSRPFVMAYNTELLKAAGIDKPATTWDELTAHAKQLTKGDQYGLAIAYKDNFDPWKFVWGMSTQAGNPLVDGKTAKLQDPAVQKAYQTYFGWLANDKVVDPASVGWTNPQAVAAFAKGKTGYFLLTTTTATNSLDSGAVKGKWKFALLPTVPPGATSRPVNGVEAASILSGDNLLVADYSKNKDLAFEYVKLVTEPDAQLDYYKKFGNLPANASALQTLASDEKLEPVTEAAKKSVATPFTGAWADIQLALTNVAVQTLPDLTKGPINTGQLDSRIADAQKAAQSSLDRAK</sequence>
<keyword evidence="2" id="KW-0762">Sugar transport</keyword>
<feature type="signal peptide" evidence="1">
    <location>
        <begin position="1"/>
        <end position="21"/>
    </location>
</feature>
<dbReference type="SUPFAM" id="SSF53850">
    <property type="entry name" value="Periplasmic binding protein-like II"/>
    <property type="match status" value="1"/>
</dbReference>
<dbReference type="InterPro" id="IPR006059">
    <property type="entry name" value="SBP"/>
</dbReference>
<evidence type="ECO:0000313" key="3">
    <source>
        <dbReference type="Proteomes" id="UP000542742"/>
    </source>
</evidence>
<protein>
    <submittedName>
        <fullName evidence="2">Multiple sugar transport system substrate-binding protein</fullName>
    </submittedName>
</protein>
<keyword evidence="2" id="KW-0813">Transport</keyword>
<feature type="chain" id="PRO_5039058918" evidence="1">
    <location>
        <begin position="22"/>
        <end position="442"/>
    </location>
</feature>
<dbReference type="RefSeq" id="WP_184950891.1">
    <property type="nucleotide sequence ID" value="NZ_BOMC01000001.1"/>
</dbReference>
<gene>
    <name evidence="2" type="ORF">BKA14_002279</name>
</gene>
<dbReference type="PANTHER" id="PTHR43649">
    <property type="entry name" value="ARABINOSE-BINDING PROTEIN-RELATED"/>
    <property type="match status" value="1"/>
</dbReference>
<dbReference type="EMBL" id="JACHMF010000001">
    <property type="protein sequence ID" value="MBB4692131.1"/>
    <property type="molecule type" value="Genomic_DNA"/>
</dbReference>
<dbReference type="Gene3D" id="3.40.190.10">
    <property type="entry name" value="Periplasmic binding protein-like II"/>
    <property type="match status" value="1"/>
</dbReference>
<dbReference type="AlphaFoldDB" id="A0A7W7CP63"/>
<accession>A0A7W7CP63</accession>
<keyword evidence="1" id="KW-0732">Signal</keyword>
<keyword evidence="3" id="KW-1185">Reference proteome</keyword>
<dbReference type="Pfam" id="PF01547">
    <property type="entry name" value="SBP_bac_1"/>
    <property type="match status" value="1"/>
</dbReference>
<evidence type="ECO:0000256" key="1">
    <source>
        <dbReference type="SAM" id="SignalP"/>
    </source>
</evidence>
<dbReference type="PANTHER" id="PTHR43649:SF12">
    <property type="entry name" value="DIACETYLCHITOBIOSE BINDING PROTEIN DASA"/>
    <property type="match status" value="1"/>
</dbReference>
<dbReference type="Proteomes" id="UP000542742">
    <property type="component" value="Unassembled WGS sequence"/>
</dbReference>
<comment type="caution">
    <text evidence="2">The sequence shown here is derived from an EMBL/GenBank/DDBJ whole genome shotgun (WGS) entry which is preliminary data.</text>
</comment>
<organism evidence="2 3">
    <name type="scientific">Paractinoplanes abujensis</name>
    <dbReference type="NCBI Taxonomy" id="882441"/>
    <lineage>
        <taxon>Bacteria</taxon>
        <taxon>Bacillati</taxon>
        <taxon>Actinomycetota</taxon>
        <taxon>Actinomycetes</taxon>
        <taxon>Micromonosporales</taxon>
        <taxon>Micromonosporaceae</taxon>
        <taxon>Paractinoplanes</taxon>
    </lineage>
</organism>
<evidence type="ECO:0000313" key="2">
    <source>
        <dbReference type="EMBL" id="MBB4692131.1"/>
    </source>
</evidence>
<proteinExistence type="predicted"/>
<name>A0A7W7CP63_9ACTN</name>
<dbReference type="InterPro" id="IPR050490">
    <property type="entry name" value="Bact_solute-bd_prot1"/>
</dbReference>
<reference evidence="2 3" key="1">
    <citation type="submission" date="2020-08" db="EMBL/GenBank/DDBJ databases">
        <title>Sequencing the genomes of 1000 actinobacteria strains.</title>
        <authorList>
            <person name="Klenk H.-P."/>
        </authorList>
    </citation>
    <scope>NUCLEOTIDE SEQUENCE [LARGE SCALE GENOMIC DNA]</scope>
    <source>
        <strain evidence="2 3">DSM 45518</strain>
    </source>
</reference>